<evidence type="ECO:0000256" key="7">
    <source>
        <dbReference type="ARBA" id="ARBA00023053"/>
    </source>
</evidence>
<dbReference type="Pfam" id="PF00858">
    <property type="entry name" value="ASC"/>
    <property type="match status" value="1"/>
</dbReference>
<dbReference type="PANTHER" id="PTHR11690:SF248">
    <property type="entry name" value="PICKPOCKET 17, ISOFORM A"/>
    <property type="match status" value="1"/>
</dbReference>
<dbReference type="PANTHER" id="PTHR11690">
    <property type="entry name" value="AMILORIDE-SENSITIVE SODIUM CHANNEL-RELATED"/>
    <property type="match status" value="1"/>
</dbReference>
<evidence type="ECO:0000256" key="8">
    <source>
        <dbReference type="ARBA" id="ARBA00023065"/>
    </source>
</evidence>
<evidence type="ECO:0000256" key="4">
    <source>
        <dbReference type="ARBA" id="ARBA00022461"/>
    </source>
</evidence>
<comment type="similarity">
    <text evidence="2 12">Belongs to the amiloride-sensitive sodium channel (TC 1.A.6) family.</text>
</comment>
<comment type="subcellular location">
    <subcellularLocation>
        <location evidence="1">Membrane</location>
        <topology evidence="1">Multi-pass membrane protein</topology>
    </subcellularLocation>
</comment>
<dbReference type="Gene3D" id="1.10.287.770">
    <property type="entry name" value="YojJ-like"/>
    <property type="match status" value="1"/>
</dbReference>
<keyword evidence="11 12" id="KW-0407">Ion channel</keyword>
<evidence type="ECO:0000256" key="5">
    <source>
        <dbReference type="ARBA" id="ARBA00022692"/>
    </source>
</evidence>
<sequence length="624" mass="71363">MSVMESKNSNRVTNGEIRTHSDLSIGRASSLNVNKEKDLQDLAKEFAALKVSVAGISNIIGSRSVIRRYLWFICVVAVTIFMGYMTTKVILEYFSYPKMMIIEETIQHKLPFPAVSICSLNPIANFFVKHTSLKKFQDLKKLISDTKAEKRNYNERDVCLRKPLCRWSWFQEKCHCIEDPCLSEFCLAENSSLCRCLPAFCEYRTMHVDGCQSEYLHAVNREVCFCNGTSIQKYYDSAWEEENNTGLFDLIKDANLKEIIRLVRDSETFDLLDIDEALQPTTKELYRFGETFDSLISSCTFQGIHCYRENFSVLYDPTYGRCYMFNYVGNNASGAEKGIEINTYGSKSGLQLLLRVADRNILDLVRREIGARIVIHDPHVLPFVAEYGLNLRPKDMTALELSYSKVQRLGNPWGDCSDESTLPNGEPYSLLGCKKQCSHEALMRYCNCTMRHLLHGTVLEKLQSNYTLCNISDDHQRKCSVKVMDKIDSTDTCVCRSPCRQTVYSYSAASSKLNDKFYNTVKAIRTLKFDTDRKELKHINFTSMKSMIGVKVYFNSFEISSRSEVSSYSWETLMANIGGNLGFFMGFTLITFLELAEFISDSIIAACRRVPAIIKQWKLSITKP</sequence>
<keyword evidence="7" id="KW-0915">Sodium</keyword>
<dbReference type="EMBL" id="CAXIEN010000088">
    <property type="protein sequence ID" value="CAL1275806.1"/>
    <property type="molecule type" value="Genomic_DNA"/>
</dbReference>
<evidence type="ECO:0000256" key="13">
    <source>
        <dbReference type="SAM" id="Phobius"/>
    </source>
</evidence>
<keyword evidence="4 12" id="KW-0894">Sodium channel</keyword>
<dbReference type="GO" id="GO:0005886">
    <property type="term" value="C:plasma membrane"/>
    <property type="evidence" value="ECO:0007669"/>
    <property type="project" value="TreeGrafter"/>
</dbReference>
<protein>
    <submittedName>
        <fullName evidence="14">Uncharacterized protein</fullName>
    </submittedName>
</protein>
<evidence type="ECO:0000256" key="12">
    <source>
        <dbReference type="RuleBase" id="RU000679"/>
    </source>
</evidence>
<dbReference type="AlphaFoldDB" id="A0AAV1ZZ80"/>
<name>A0AAV1ZZ80_9ARAC</name>
<feature type="transmembrane region" description="Helical" evidence="13">
    <location>
        <begin position="69"/>
        <end position="90"/>
    </location>
</feature>
<evidence type="ECO:0000256" key="1">
    <source>
        <dbReference type="ARBA" id="ARBA00004141"/>
    </source>
</evidence>
<evidence type="ECO:0000313" key="14">
    <source>
        <dbReference type="EMBL" id="CAL1275806.1"/>
    </source>
</evidence>
<evidence type="ECO:0000256" key="2">
    <source>
        <dbReference type="ARBA" id="ARBA00007193"/>
    </source>
</evidence>
<reference evidence="14 15" key="1">
    <citation type="submission" date="2024-04" db="EMBL/GenBank/DDBJ databases">
        <authorList>
            <person name="Rising A."/>
            <person name="Reimegard J."/>
            <person name="Sonavane S."/>
            <person name="Akerstrom W."/>
            <person name="Nylinder S."/>
            <person name="Hedman E."/>
            <person name="Kallberg Y."/>
        </authorList>
    </citation>
    <scope>NUCLEOTIDE SEQUENCE [LARGE SCALE GENOMIC DNA]</scope>
</reference>
<dbReference type="Gene3D" id="2.60.470.10">
    <property type="entry name" value="Acid-sensing ion channels like domains"/>
    <property type="match status" value="1"/>
</dbReference>
<dbReference type="InterPro" id="IPR001873">
    <property type="entry name" value="ENaC"/>
</dbReference>
<keyword evidence="5 12" id="KW-0812">Transmembrane</keyword>
<keyword evidence="6 13" id="KW-1133">Transmembrane helix</keyword>
<evidence type="ECO:0000313" key="15">
    <source>
        <dbReference type="Proteomes" id="UP001497382"/>
    </source>
</evidence>
<keyword evidence="15" id="KW-1185">Reference proteome</keyword>
<keyword evidence="8 12" id="KW-0406">Ion transport</keyword>
<evidence type="ECO:0000256" key="3">
    <source>
        <dbReference type="ARBA" id="ARBA00022448"/>
    </source>
</evidence>
<proteinExistence type="inferred from homology"/>
<keyword evidence="10 12" id="KW-0739">Sodium transport</keyword>
<accession>A0AAV1ZZ80</accession>
<organism evidence="14 15">
    <name type="scientific">Larinioides sclopetarius</name>
    <dbReference type="NCBI Taxonomy" id="280406"/>
    <lineage>
        <taxon>Eukaryota</taxon>
        <taxon>Metazoa</taxon>
        <taxon>Ecdysozoa</taxon>
        <taxon>Arthropoda</taxon>
        <taxon>Chelicerata</taxon>
        <taxon>Arachnida</taxon>
        <taxon>Araneae</taxon>
        <taxon>Araneomorphae</taxon>
        <taxon>Entelegynae</taxon>
        <taxon>Araneoidea</taxon>
        <taxon>Araneidae</taxon>
        <taxon>Larinioides</taxon>
    </lineage>
</organism>
<comment type="caution">
    <text evidence="14">The sequence shown here is derived from an EMBL/GenBank/DDBJ whole genome shotgun (WGS) entry which is preliminary data.</text>
</comment>
<keyword evidence="9 13" id="KW-0472">Membrane</keyword>
<evidence type="ECO:0000256" key="6">
    <source>
        <dbReference type="ARBA" id="ARBA00022989"/>
    </source>
</evidence>
<evidence type="ECO:0000256" key="10">
    <source>
        <dbReference type="ARBA" id="ARBA00023201"/>
    </source>
</evidence>
<dbReference type="Proteomes" id="UP001497382">
    <property type="component" value="Unassembled WGS sequence"/>
</dbReference>
<dbReference type="GO" id="GO:0015280">
    <property type="term" value="F:ligand-gated sodium channel activity"/>
    <property type="evidence" value="ECO:0007669"/>
    <property type="project" value="TreeGrafter"/>
</dbReference>
<dbReference type="PRINTS" id="PR01078">
    <property type="entry name" value="AMINACHANNEL"/>
</dbReference>
<gene>
    <name evidence="14" type="ORF">LARSCL_LOCUS8304</name>
</gene>
<evidence type="ECO:0000256" key="9">
    <source>
        <dbReference type="ARBA" id="ARBA00023136"/>
    </source>
</evidence>
<keyword evidence="3 12" id="KW-0813">Transport</keyword>
<evidence type="ECO:0000256" key="11">
    <source>
        <dbReference type="ARBA" id="ARBA00023303"/>
    </source>
</evidence>